<protein>
    <recommendedName>
        <fullName evidence="3">PiggyBac transposable element-derived protein domain-containing protein</fullName>
    </recommendedName>
</protein>
<dbReference type="EMBL" id="JAPWTK010000382">
    <property type="protein sequence ID" value="KAJ8941242.1"/>
    <property type="molecule type" value="Genomic_DNA"/>
</dbReference>
<comment type="caution">
    <text evidence="1">The sequence shown here is derived from an EMBL/GenBank/DDBJ whole genome shotgun (WGS) entry which is preliminary data.</text>
</comment>
<organism evidence="1 2">
    <name type="scientific">Aromia moschata</name>
    <dbReference type="NCBI Taxonomy" id="1265417"/>
    <lineage>
        <taxon>Eukaryota</taxon>
        <taxon>Metazoa</taxon>
        <taxon>Ecdysozoa</taxon>
        <taxon>Arthropoda</taxon>
        <taxon>Hexapoda</taxon>
        <taxon>Insecta</taxon>
        <taxon>Pterygota</taxon>
        <taxon>Neoptera</taxon>
        <taxon>Endopterygota</taxon>
        <taxon>Coleoptera</taxon>
        <taxon>Polyphaga</taxon>
        <taxon>Cucujiformia</taxon>
        <taxon>Chrysomeloidea</taxon>
        <taxon>Cerambycidae</taxon>
        <taxon>Cerambycinae</taxon>
        <taxon>Callichromatini</taxon>
        <taxon>Aromia</taxon>
    </lineage>
</organism>
<gene>
    <name evidence="1" type="ORF">NQ318_015674</name>
</gene>
<sequence length="100" mass="11452">MPSKPNKYGMKIWWICDSATTYPLNAQLLATKHLPEKSAIYGFTKKLTLLSFVPKPKKNVILLTSMHYTPSVEVETNKPEIIAYYNSTKGKSRFIRSIRS</sequence>
<accession>A0AAV8XQH3</accession>
<evidence type="ECO:0000313" key="1">
    <source>
        <dbReference type="EMBL" id="KAJ8941242.1"/>
    </source>
</evidence>
<dbReference type="Proteomes" id="UP001162162">
    <property type="component" value="Unassembled WGS sequence"/>
</dbReference>
<dbReference type="AlphaFoldDB" id="A0AAV8XQH3"/>
<reference evidence="1" key="1">
    <citation type="journal article" date="2023" name="Insect Mol. Biol.">
        <title>Genome sequencing provides insights into the evolution of gene families encoding plant cell wall-degrading enzymes in longhorned beetles.</title>
        <authorList>
            <person name="Shin N.R."/>
            <person name="Okamura Y."/>
            <person name="Kirsch R."/>
            <person name="Pauchet Y."/>
        </authorList>
    </citation>
    <scope>NUCLEOTIDE SEQUENCE</scope>
    <source>
        <strain evidence="1">AMC_N1</strain>
    </source>
</reference>
<evidence type="ECO:0000313" key="2">
    <source>
        <dbReference type="Proteomes" id="UP001162162"/>
    </source>
</evidence>
<proteinExistence type="predicted"/>
<name>A0AAV8XQH3_9CUCU</name>
<keyword evidence="2" id="KW-1185">Reference proteome</keyword>
<evidence type="ECO:0008006" key="3">
    <source>
        <dbReference type="Google" id="ProtNLM"/>
    </source>
</evidence>